<evidence type="ECO:0000313" key="1">
    <source>
        <dbReference type="EMBL" id="EGT45569.1"/>
    </source>
</evidence>
<dbReference type="Proteomes" id="UP000008068">
    <property type="component" value="Unassembled WGS sequence"/>
</dbReference>
<evidence type="ECO:0000313" key="2">
    <source>
        <dbReference type="Proteomes" id="UP000008068"/>
    </source>
</evidence>
<protein>
    <submittedName>
        <fullName evidence="1">Uncharacterized protein</fullName>
    </submittedName>
</protein>
<dbReference type="HOGENOM" id="CLU_3320483_0_0_1"/>
<proteinExistence type="predicted"/>
<dbReference type="InParanoid" id="G0MC93"/>
<gene>
    <name evidence="1" type="ORF">CAEBREN_04602</name>
</gene>
<reference evidence="2" key="1">
    <citation type="submission" date="2011-07" db="EMBL/GenBank/DDBJ databases">
        <authorList>
            <consortium name="Caenorhabditis brenneri Sequencing and Analysis Consortium"/>
            <person name="Wilson R.K."/>
        </authorList>
    </citation>
    <scope>NUCLEOTIDE SEQUENCE [LARGE SCALE GENOMIC DNA]</scope>
    <source>
        <strain evidence="2">PB2801</strain>
    </source>
</reference>
<organism evidence="2">
    <name type="scientific">Caenorhabditis brenneri</name>
    <name type="common">Nematode worm</name>
    <dbReference type="NCBI Taxonomy" id="135651"/>
    <lineage>
        <taxon>Eukaryota</taxon>
        <taxon>Metazoa</taxon>
        <taxon>Ecdysozoa</taxon>
        <taxon>Nematoda</taxon>
        <taxon>Chromadorea</taxon>
        <taxon>Rhabditida</taxon>
        <taxon>Rhabditina</taxon>
        <taxon>Rhabditomorpha</taxon>
        <taxon>Rhabditoidea</taxon>
        <taxon>Rhabditidae</taxon>
        <taxon>Peloderinae</taxon>
        <taxon>Caenorhabditis</taxon>
    </lineage>
</organism>
<dbReference type="EMBL" id="GL379789">
    <property type="protein sequence ID" value="EGT45569.1"/>
    <property type="molecule type" value="Genomic_DNA"/>
</dbReference>
<accession>G0MC93</accession>
<dbReference type="AlphaFoldDB" id="G0MC93"/>
<sequence length="39" mass="4748">MHILSLYSNFPKKKQIEFYETCRLIQLFSSLSYLNEPKH</sequence>
<name>G0MC93_CAEBE</name>
<keyword evidence="2" id="KW-1185">Reference proteome</keyword>